<dbReference type="Gene3D" id="3.30.70.100">
    <property type="match status" value="1"/>
</dbReference>
<accession>A0A344TQ01</accession>
<evidence type="ECO:0000313" key="3">
    <source>
        <dbReference type="EMBL" id="AXE20722.1"/>
    </source>
</evidence>
<dbReference type="SMART" id="SM00886">
    <property type="entry name" value="Dabb"/>
    <property type="match status" value="1"/>
</dbReference>
<dbReference type="PROSITE" id="PS51318">
    <property type="entry name" value="TAT"/>
    <property type="match status" value="1"/>
</dbReference>
<sequence length="132" mass="14810">MKKSNRRAFLTAATLAGTGAVANVIAAAPKKQLVHHVFFWLKNPGSVADRDKLVEGVKTLSKIETIRKLHVGVLASTEKRDVVDTSWDVSELMFFDDTAGQKVYQDHPIHQEFIKNYSHLWSKVVVYDAMEA</sequence>
<dbReference type="OrthoDB" id="7189263at2"/>
<dbReference type="InterPro" id="IPR013097">
    <property type="entry name" value="Dabb"/>
</dbReference>
<evidence type="ECO:0000256" key="1">
    <source>
        <dbReference type="SAM" id="SignalP"/>
    </source>
</evidence>
<keyword evidence="1" id="KW-0732">Signal</keyword>
<protein>
    <submittedName>
        <fullName evidence="3">Dabb family protein</fullName>
    </submittedName>
</protein>
<reference evidence="3 4" key="1">
    <citation type="submission" date="2018-07" db="EMBL/GenBank/DDBJ databases">
        <title>Genome sequencing of Runella.</title>
        <authorList>
            <person name="Baek M.-G."/>
            <person name="Yi H."/>
        </authorList>
    </citation>
    <scope>NUCLEOTIDE SEQUENCE [LARGE SCALE GENOMIC DNA]</scope>
    <source>
        <strain evidence="3 4">HYN0085</strain>
    </source>
</reference>
<dbReference type="RefSeq" id="WP_114069485.1">
    <property type="nucleotide sequence ID" value="NZ_CP030850.1"/>
</dbReference>
<dbReference type="AlphaFoldDB" id="A0A344TQ01"/>
<feature type="domain" description="Stress-response A/B barrel" evidence="2">
    <location>
        <begin position="33"/>
        <end position="129"/>
    </location>
</feature>
<dbReference type="Proteomes" id="UP000251993">
    <property type="component" value="Chromosome"/>
</dbReference>
<feature type="chain" id="PRO_5016940039" evidence="1">
    <location>
        <begin position="23"/>
        <end position="132"/>
    </location>
</feature>
<gene>
    <name evidence="3" type="ORF">DR864_24795</name>
</gene>
<dbReference type="InterPro" id="IPR006311">
    <property type="entry name" value="TAT_signal"/>
</dbReference>
<dbReference type="SUPFAM" id="SSF54909">
    <property type="entry name" value="Dimeric alpha+beta barrel"/>
    <property type="match status" value="1"/>
</dbReference>
<feature type="signal peptide" evidence="1">
    <location>
        <begin position="1"/>
        <end position="22"/>
    </location>
</feature>
<keyword evidence="4" id="KW-1185">Reference proteome</keyword>
<dbReference type="KEGG" id="run:DR864_24795"/>
<dbReference type="Pfam" id="PF07876">
    <property type="entry name" value="Dabb"/>
    <property type="match status" value="1"/>
</dbReference>
<dbReference type="InterPro" id="IPR011008">
    <property type="entry name" value="Dimeric_a/b-barrel"/>
</dbReference>
<dbReference type="EMBL" id="CP030850">
    <property type="protein sequence ID" value="AXE20722.1"/>
    <property type="molecule type" value="Genomic_DNA"/>
</dbReference>
<name>A0A344TQ01_9BACT</name>
<dbReference type="PROSITE" id="PS51502">
    <property type="entry name" value="S_R_A_B_BARREL"/>
    <property type="match status" value="1"/>
</dbReference>
<evidence type="ECO:0000313" key="4">
    <source>
        <dbReference type="Proteomes" id="UP000251993"/>
    </source>
</evidence>
<proteinExistence type="predicted"/>
<organism evidence="3 4">
    <name type="scientific">Runella rosea</name>
    <dbReference type="NCBI Taxonomy" id="2259595"/>
    <lineage>
        <taxon>Bacteria</taxon>
        <taxon>Pseudomonadati</taxon>
        <taxon>Bacteroidota</taxon>
        <taxon>Cytophagia</taxon>
        <taxon>Cytophagales</taxon>
        <taxon>Spirosomataceae</taxon>
        <taxon>Runella</taxon>
    </lineage>
</organism>
<evidence type="ECO:0000259" key="2">
    <source>
        <dbReference type="PROSITE" id="PS51502"/>
    </source>
</evidence>